<feature type="domain" description="Myb-like" evidence="5">
    <location>
        <begin position="84"/>
        <end position="134"/>
    </location>
</feature>
<dbReference type="SUPFAM" id="SSF46689">
    <property type="entry name" value="Homeodomain-like"/>
    <property type="match status" value="1"/>
</dbReference>
<dbReference type="InterPro" id="IPR001005">
    <property type="entry name" value="SANT/Myb"/>
</dbReference>
<dbReference type="PROSITE" id="PS51294">
    <property type="entry name" value="HTH_MYB"/>
    <property type="match status" value="2"/>
</dbReference>
<comment type="caution">
    <text evidence="8">The sequence shown here is derived from an EMBL/GenBank/DDBJ whole genome shotgun (WGS) entry which is preliminary data.</text>
</comment>
<sequence length="160" mass="18453">MQSPQNTNSCFNQVVQESPISNSVPISFTRKVVRKPACNWSVEEDRKLLDAVNKFGKSRWVEIAEFVGSRSRKQCRERYINHISPMIDTSEWTPKEDSVIIQGYNKYRNSWSKIANLLKGRTAHAVRNRYYSLSSKISTSKTCFVPTSSPYTVTYCGELW</sequence>
<keyword evidence="2 8" id="KW-0238">DNA-binding</keyword>
<dbReference type="InterPro" id="IPR017930">
    <property type="entry name" value="Myb_dom"/>
</dbReference>
<dbReference type="VEuPathDB" id="AmoebaDB:KM1_277470"/>
<dbReference type="GO" id="GO:0042795">
    <property type="term" value="P:snRNA transcription by RNA polymerase II"/>
    <property type="evidence" value="ECO:0007669"/>
    <property type="project" value="TreeGrafter"/>
</dbReference>
<dbReference type="VEuPathDB" id="AmoebaDB:EHI7A_178900"/>
<evidence type="ECO:0000259" key="6">
    <source>
        <dbReference type="PROSITE" id="PS51293"/>
    </source>
</evidence>
<dbReference type="InterPro" id="IPR051575">
    <property type="entry name" value="Myb-like_DNA-bd"/>
</dbReference>
<dbReference type="CDD" id="cd00167">
    <property type="entry name" value="SANT"/>
    <property type="match status" value="2"/>
</dbReference>
<keyword evidence="4" id="KW-0539">Nucleus</keyword>
<evidence type="ECO:0000256" key="1">
    <source>
        <dbReference type="ARBA" id="ARBA00023015"/>
    </source>
</evidence>
<keyword evidence="3" id="KW-0804">Transcription</keyword>
<gene>
    <name evidence="8" type="ORF">CL6EHI_092700</name>
</gene>
<reference evidence="8 9" key="1">
    <citation type="submission" date="2016-05" db="EMBL/GenBank/DDBJ databases">
        <title>First whole genome sequencing of Entamoeba histolytica HM1:IMSS-clone-6.</title>
        <authorList>
            <person name="Mukherjee Avik.K."/>
            <person name="Izumyama S."/>
            <person name="Nakada-Tsukui K."/>
            <person name="Nozaki T."/>
        </authorList>
    </citation>
    <scope>NUCLEOTIDE SEQUENCE [LARGE SCALE GENOMIC DNA]</scope>
    <source>
        <strain evidence="8 9">HM1:IMSS clone 6</strain>
    </source>
</reference>
<name>A0A5K1UWY2_ENTHI</name>
<dbReference type="InterPro" id="IPR017884">
    <property type="entry name" value="SANT_dom"/>
</dbReference>
<dbReference type="GO" id="GO:0042796">
    <property type="term" value="P:snRNA transcription by RNA polymerase III"/>
    <property type="evidence" value="ECO:0007669"/>
    <property type="project" value="TreeGrafter"/>
</dbReference>
<evidence type="ECO:0000313" key="9">
    <source>
        <dbReference type="Proteomes" id="UP000078387"/>
    </source>
</evidence>
<dbReference type="PANTHER" id="PTHR46621:SF1">
    <property type="entry name" value="SNRNA-ACTIVATING PROTEIN COMPLEX SUBUNIT 4"/>
    <property type="match status" value="1"/>
</dbReference>
<proteinExistence type="predicted"/>
<evidence type="ECO:0000259" key="7">
    <source>
        <dbReference type="PROSITE" id="PS51294"/>
    </source>
</evidence>
<dbReference type="GO" id="GO:0001006">
    <property type="term" value="F:RNA polymerase III type 3 promoter sequence-specific DNA binding"/>
    <property type="evidence" value="ECO:0007669"/>
    <property type="project" value="TreeGrafter"/>
</dbReference>
<dbReference type="VEuPathDB" id="AmoebaDB:EHI8A_206120"/>
<evidence type="ECO:0000256" key="4">
    <source>
        <dbReference type="ARBA" id="ARBA00023242"/>
    </source>
</evidence>
<organism evidence="8 9">
    <name type="scientific">Entamoeba histolytica</name>
    <dbReference type="NCBI Taxonomy" id="5759"/>
    <lineage>
        <taxon>Eukaryota</taxon>
        <taxon>Amoebozoa</taxon>
        <taxon>Evosea</taxon>
        <taxon>Archamoebae</taxon>
        <taxon>Mastigamoebida</taxon>
        <taxon>Entamoebidae</taxon>
        <taxon>Entamoeba</taxon>
    </lineage>
</organism>
<dbReference type="AlphaFoldDB" id="A0A5K1UWY2"/>
<dbReference type="Proteomes" id="UP000078387">
    <property type="component" value="Unassembled WGS sequence"/>
</dbReference>
<feature type="domain" description="SANT" evidence="6">
    <location>
        <begin position="35"/>
        <end position="82"/>
    </location>
</feature>
<feature type="domain" description="HTH myb-type" evidence="7">
    <location>
        <begin position="92"/>
        <end position="138"/>
    </location>
</feature>
<dbReference type="VEuPathDB" id="AmoebaDB:EHI_092700"/>
<dbReference type="EMBL" id="BDEQ01000001">
    <property type="protein sequence ID" value="GAT92504.1"/>
    <property type="molecule type" value="Genomic_DNA"/>
</dbReference>
<dbReference type="OMA" id="FSHISHC"/>
<evidence type="ECO:0000256" key="3">
    <source>
        <dbReference type="ARBA" id="ARBA00023163"/>
    </source>
</evidence>
<dbReference type="Gene3D" id="1.10.10.60">
    <property type="entry name" value="Homeodomain-like"/>
    <property type="match status" value="2"/>
</dbReference>
<keyword evidence="1" id="KW-0805">Transcription regulation</keyword>
<dbReference type="GO" id="GO:0019185">
    <property type="term" value="C:snRNA-activating protein complex"/>
    <property type="evidence" value="ECO:0007669"/>
    <property type="project" value="TreeGrafter"/>
</dbReference>
<dbReference type="InterPro" id="IPR009057">
    <property type="entry name" value="Homeodomain-like_sf"/>
</dbReference>
<evidence type="ECO:0000313" key="8">
    <source>
        <dbReference type="EMBL" id="GAT92504.1"/>
    </source>
</evidence>
<accession>A0A5K1UWY2</accession>
<dbReference type="PANTHER" id="PTHR46621">
    <property type="entry name" value="SNRNA-ACTIVATING PROTEIN COMPLEX SUBUNIT 4"/>
    <property type="match status" value="1"/>
</dbReference>
<dbReference type="SMART" id="SM00717">
    <property type="entry name" value="SANT"/>
    <property type="match status" value="2"/>
</dbReference>
<dbReference type="PROSITE" id="PS50090">
    <property type="entry name" value="MYB_LIKE"/>
    <property type="match status" value="2"/>
</dbReference>
<protein>
    <submittedName>
        <fullName evidence="8">Myb-like DNA-binding domain containing protein</fullName>
    </submittedName>
</protein>
<dbReference type="VEuPathDB" id="AmoebaDB:EHI5A_221630"/>
<dbReference type="Pfam" id="PF13921">
    <property type="entry name" value="Myb_DNA-bind_6"/>
    <property type="match status" value="1"/>
</dbReference>
<evidence type="ECO:0000256" key="2">
    <source>
        <dbReference type="ARBA" id="ARBA00023125"/>
    </source>
</evidence>
<dbReference type="PROSITE" id="PS51293">
    <property type="entry name" value="SANT"/>
    <property type="match status" value="1"/>
</dbReference>
<feature type="domain" description="HTH myb-type" evidence="7">
    <location>
        <begin position="38"/>
        <end position="87"/>
    </location>
</feature>
<dbReference type="GO" id="GO:0000978">
    <property type="term" value="F:RNA polymerase II cis-regulatory region sequence-specific DNA binding"/>
    <property type="evidence" value="ECO:0007669"/>
    <property type="project" value="TreeGrafter"/>
</dbReference>
<evidence type="ECO:0000259" key="5">
    <source>
        <dbReference type="PROSITE" id="PS50090"/>
    </source>
</evidence>
<feature type="domain" description="Myb-like" evidence="5">
    <location>
        <begin position="39"/>
        <end position="83"/>
    </location>
</feature>